<gene>
    <name evidence="10" type="ORF">ETSY2_17070</name>
</gene>
<evidence type="ECO:0000259" key="8">
    <source>
        <dbReference type="Pfam" id="PF01435"/>
    </source>
</evidence>
<comment type="caution">
    <text evidence="10">The sequence shown here is derived from an EMBL/GenBank/DDBJ whole genome shotgun (WGS) entry which is preliminary data.</text>
</comment>
<name>W4M943_9BACT</name>
<keyword evidence="2" id="KW-0479">Metal-binding</keyword>
<organism evidence="10 11">
    <name type="scientific">Candidatus Entotheonella gemina</name>
    <dbReference type="NCBI Taxonomy" id="1429439"/>
    <lineage>
        <taxon>Bacteria</taxon>
        <taxon>Pseudomonadati</taxon>
        <taxon>Nitrospinota/Tectimicrobiota group</taxon>
        <taxon>Candidatus Tectimicrobiota</taxon>
        <taxon>Candidatus Entotheonellia</taxon>
        <taxon>Candidatus Entotheonellales</taxon>
        <taxon>Candidatus Entotheonellaceae</taxon>
        <taxon>Candidatus Entotheonella</taxon>
    </lineage>
</organism>
<dbReference type="Gene3D" id="3.30.2010.10">
    <property type="entry name" value="Metalloproteases ('zincins'), catalytic domain"/>
    <property type="match status" value="1"/>
</dbReference>
<dbReference type="AlphaFoldDB" id="W4M943"/>
<dbReference type="PANTHER" id="PTHR22726:SF1">
    <property type="entry name" value="METALLOENDOPEPTIDASE OMA1, MITOCHONDRIAL"/>
    <property type="match status" value="1"/>
</dbReference>
<dbReference type="EMBL" id="AZHX01000692">
    <property type="protein sequence ID" value="ETX06441.1"/>
    <property type="molecule type" value="Genomic_DNA"/>
</dbReference>
<comment type="cofactor">
    <cofactor evidence="6">
        <name>Zn(2+)</name>
        <dbReference type="ChEBI" id="CHEBI:29105"/>
    </cofactor>
    <text evidence="6">Binds 1 zinc ion per subunit.</text>
</comment>
<dbReference type="CDD" id="cd07332">
    <property type="entry name" value="M48C_Oma1_like"/>
    <property type="match status" value="1"/>
</dbReference>
<feature type="domain" description="DUF7092" evidence="9">
    <location>
        <begin position="4"/>
        <end position="81"/>
    </location>
</feature>
<keyword evidence="5 6" id="KW-0482">Metalloprotease</keyword>
<dbReference type="Pfam" id="PF01435">
    <property type="entry name" value="Peptidase_M48"/>
    <property type="match status" value="1"/>
</dbReference>
<dbReference type="PANTHER" id="PTHR22726">
    <property type="entry name" value="METALLOENDOPEPTIDASE OMA1"/>
    <property type="match status" value="1"/>
</dbReference>
<reference evidence="10 11" key="1">
    <citation type="journal article" date="2014" name="Nature">
        <title>An environmental bacterial taxon with a large and distinct metabolic repertoire.</title>
        <authorList>
            <person name="Wilson M.C."/>
            <person name="Mori T."/>
            <person name="Ruckert C."/>
            <person name="Uria A.R."/>
            <person name="Helf M.J."/>
            <person name="Takada K."/>
            <person name="Gernert C."/>
            <person name="Steffens U.A."/>
            <person name="Heycke N."/>
            <person name="Schmitt S."/>
            <person name="Rinke C."/>
            <person name="Helfrich E.J."/>
            <person name="Brachmann A.O."/>
            <person name="Gurgui C."/>
            <person name="Wakimoto T."/>
            <person name="Kracht M."/>
            <person name="Crusemann M."/>
            <person name="Hentschel U."/>
            <person name="Abe I."/>
            <person name="Matsunaga S."/>
            <person name="Kalinowski J."/>
            <person name="Takeyama H."/>
            <person name="Piel J."/>
        </authorList>
    </citation>
    <scope>NUCLEOTIDE SEQUENCE [LARGE SCALE GENOMIC DNA]</scope>
    <source>
        <strain evidence="11">TSY2</strain>
    </source>
</reference>
<sequence>MIAFQGTYFDGKSSKAHPVSIICSGGFVSLRDDVNDLKINVKLDDVSLAPPLGKTRRVLELPGGARCETSDLDAVHQLETQQGYQLQRGMHWVHRLESRWLLVIACAACLLLSLWGLMAYGIPQMAKRAAAATPQPLIDTISNQSLALLDKQLFEPSRLDAARTGSLQQQFQDLIRDSGSTVSARLIFRRSPKMGANALALPSGLVIMTDELIYLSRNDRELLGIMAHELAHVEQQHGLRNTYQSAGIFLLISMLLGDVTSMTSTASTLPTLLIETGYSRQFETAADTFAGQYMLQQGWGTKPLRDILQRIAGEKGGAFPAFLSTHPGTEARLQHLEAMEQGTDRP</sequence>
<dbReference type="Pfam" id="PF23368">
    <property type="entry name" value="DUF7092"/>
    <property type="match status" value="1"/>
</dbReference>
<evidence type="ECO:0000256" key="3">
    <source>
        <dbReference type="ARBA" id="ARBA00022801"/>
    </source>
</evidence>
<comment type="similarity">
    <text evidence="6">Belongs to the peptidase M48 family.</text>
</comment>
<keyword evidence="7" id="KW-1133">Transmembrane helix</keyword>
<keyword evidence="3 6" id="KW-0378">Hydrolase</keyword>
<dbReference type="GO" id="GO:0016020">
    <property type="term" value="C:membrane"/>
    <property type="evidence" value="ECO:0007669"/>
    <property type="project" value="TreeGrafter"/>
</dbReference>
<evidence type="ECO:0000313" key="10">
    <source>
        <dbReference type="EMBL" id="ETX06441.1"/>
    </source>
</evidence>
<feature type="domain" description="Peptidase M48" evidence="8">
    <location>
        <begin position="162"/>
        <end position="339"/>
    </location>
</feature>
<dbReference type="GO" id="GO:0004222">
    <property type="term" value="F:metalloendopeptidase activity"/>
    <property type="evidence" value="ECO:0007669"/>
    <property type="project" value="InterPro"/>
</dbReference>
<evidence type="ECO:0000256" key="2">
    <source>
        <dbReference type="ARBA" id="ARBA00022723"/>
    </source>
</evidence>
<dbReference type="InterPro" id="IPR001915">
    <property type="entry name" value="Peptidase_M48"/>
</dbReference>
<keyword evidence="7" id="KW-0472">Membrane</keyword>
<feature type="transmembrane region" description="Helical" evidence="7">
    <location>
        <begin position="100"/>
        <end position="122"/>
    </location>
</feature>
<proteinExistence type="inferred from homology"/>
<evidence type="ECO:0000313" key="11">
    <source>
        <dbReference type="Proteomes" id="UP000019140"/>
    </source>
</evidence>
<evidence type="ECO:0000256" key="6">
    <source>
        <dbReference type="RuleBase" id="RU003983"/>
    </source>
</evidence>
<evidence type="ECO:0000256" key="5">
    <source>
        <dbReference type="ARBA" id="ARBA00023049"/>
    </source>
</evidence>
<evidence type="ECO:0000256" key="1">
    <source>
        <dbReference type="ARBA" id="ARBA00022670"/>
    </source>
</evidence>
<evidence type="ECO:0000256" key="7">
    <source>
        <dbReference type="SAM" id="Phobius"/>
    </source>
</evidence>
<keyword evidence="7" id="KW-0812">Transmembrane</keyword>
<dbReference type="InterPro" id="IPR055518">
    <property type="entry name" value="DUF7092"/>
</dbReference>
<keyword evidence="1 6" id="KW-0645">Protease</keyword>
<dbReference type="GO" id="GO:0046872">
    <property type="term" value="F:metal ion binding"/>
    <property type="evidence" value="ECO:0007669"/>
    <property type="project" value="UniProtKB-KW"/>
</dbReference>
<protein>
    <submittedName>
        <fullName evidence="10">Uncharacterized protein</fullName>
    </submittedName>
</protein>
<dbReference type="Proteomes" id="UP000019140">
    <property type="component" value="Unassembled WGS sequence"/>
</dbReference>
<dbReference type="HOGENOM" id="CLU_029002_0_1_7"/>
<keyword evidence="4 6" id="KW-0862">Zinc</keyword>
<dbReference type="InterPro" id="IPR051156">
    <property type="entry name" value="Mito/Outer_Membr_Metalloprot"/>
</dbReference>
<keyword evidence="11" id="KW-1185">Reference proteome</keyword>
<accession>W4M943</accession>
<evidence type="ECO:0000259" key="9">
    <source>
        <dbReference type="Pfam" id="PF23368"/>
    </source>
</evidence>
<dbReference type="GO" id="GO:0051603">
    <property type="term" value="P:proteolysis involved in protein catabolic process"/>
    <property type="evidence" value="ECO:0007669"/>
    <property type="project" value="TreeGrafter"/>
</dbReference>
<evidence type="ECO:0000256" key="4">
    <source>
        <dbReference type="ARBA" id="ARBA00022833"/>
    </source>
</evidence>